<name>A0A7X1B4Z3_9BACT</name>
<evidence type="ECO:0000313" key="1">
    <source>
        <dbReference type="EMBL" id="MBC2605738.1"/>
    </source>
</evidence>
<evidence type="ECO:0000313" key="2">
    <source>
        <dbReference type="Proteomes" id="UP000526501"/>
    </source>
</evidence>
<dbReference type="AlphaFoldDB" id="A0A7X1B4Z3"/>
<dbReference type="RefSeq" id="WP_185659603.1">
    <property type="nucleotide sequence ID" value="NZ_CAWPOO010000006.1"/>
</dbReference>
<proteinExistence type="predicted"/>
<dbReference type="EMBL" id="JACHVC010000006">
    <property type="protein sequence ID" value="MBC2605738.1"/>
    <property type="molecule type" value="Genomic_DNA"/>
</dbReference>
<sequence>MLAENLRKLSKSEKILLINDLWDEIADTEDDFPLSLDTKELLDRRYEAFQANPEEGLPWDEVKKRIQSEL</sequence>
<accession>A0A7X1B4Z3</accession>
<protein>
    <submittedName>
        <fullName evidence="1">Addiction module protein</fullName>
    </submittedName>
</protein>
<dbReference type="InterPro" id="IPR013406">
    <property type="entry name" value="CHP02574_addiction_mod"/>
</dbReference>
<organism evidence="1 2">
    <name type="scientific">Pelagicoccus albus</name>
    <dbReference type="NCBI Taxonomy" id="415222"/>
    <lineage>
        <taxon>Bacteria</taxon>
        <taxon>Pseudomonadati</taxon>
        <taxon>Verrucomicrobiota</taxon>
        <taxon>Opitutia</taxon>
        <taxon>Puniceicoccales</taxon>
        <taxon>Pelagicoccaceae</taxon>
        <taxon>Pelagicoccus</taxon>
    </lineage>
</organism>
<dbReference type="Proteomes" id="UP000526501">
    <property type="component" value="Unassembled WGS sequence"/>
</dbReference>
<comment type="caution">
    <text evidence="1">The sequence shown here is derived from an EMBL/GenBank/DDBJ whole genome shotgun (WGS) entry which is preliminary data.</text>
</comment>
<dbReference type="NCBIfam" id="TIGR02574">
    <property type="entry name" value="stabl_TIGR02574"/>
    <property type="match status" value="1"/>
</dbReference>
<reference evidence="1 2" key="1">
    <citation type="submission" date="2020-07" db="EMBL/GenBank/DDBJ databases">
        <authorList>
            <person name="Feng X."/>
        </authorList>
    </citation>
    <scope>NUCLEOTIDE SEQUENCE [LARGE SCALE GENOMIC DNA]</scope>
    <source>
        <strain evidence="1 2">JCM23202</strain>
    </source>
</reference>
<keyword evidence="2" id="KW-1185">Reference proteome</keyword>
<gene>
    <name evidence="1" type="ORF">H5P27_06755</name>
</gene>
<dbReference type="Pfam" id="PF09720">
    <property type="entry name" value="Unstab_antitox"/>
    <property type="match status" value="1"/>
</dbReference>